<evidence type="ECO:0000256" key="1">
    <source>
        <dbReference type="SAM" id="MobiDB-lite"/>
    </source>
</evidence>
<reference evidence="2" key="1">
    <citation type="journal article" date="2011" name="Plant Physiol.">
        <title>Comprehensive sequence analysis of 24,783 barley full-length cDNAs derived from 12 clone libraries.</title>
        <authorList>
            <person name="Matsumoto T."/>
            <person name="Tanaka T."/>
            <person name="Sakai H."/>
            <person name="Amano N."/>
            <person name="Kanamori H."/>
            <person name="Kurita K."/>
            <person name="Kikuta A."/>
            <person name="Kamiya K."/>
            <person name="Yamamoto M."/>
            <person name="Ikawa H."/>
            <person name="Fujii N."/>
            <person name="Hori K."/>
            <person name="Itoh T."/>
            <person name="Sato K."/>
        </authorList>
    </citation>
    <scope>NUCLEOTIDE SEQUENCE</scope>
    <source>
        <tissue evidence="2">Flower</tissue>
    </source>
</reference>
<name>F2EFV7_HORVV</name>
<organism evidence="2">
    <name type="scientific">Hordeum vulgare subsp. vulgare</name>
    <name type="common">Domesticated barley</name>
    <dbReference type="NCBI Taxonomy" id="112509"/>
    <lineage>
        <taxon>Eukaryota</taxon>
        <taxon>Viridiplantae</taxon>
        <taxon>Streptophyta</taxon>
        <taxon>Embryophyta</taxon>
        <taxon>Tracheophyta</taxon>
        <taxon>Spermatophyta</taxon>
        <taxon>Magnoliopsida</taxon>
        <taxon>Liliopsida</taxon>
        <taxon>Poales</taxon>
        <taxon>Poaceae</taxon>
        <taxon>BOP clade</taxon>
        <taxon>Pooideae</taxon>
        <taxon>Triticodae</taxon>
        <taxon>Triticeae</taxon>
        <taxon>Hordeinae</taxon>
        <taxon>Hordeum</taxon>
    </lineage>
</organism>
<accession>F2EFV7</accession>
<feature type="region of interest" description="Disordered" evidence="1">
    <location>
        <begin position="1"/>
        <end position="60"/>
    </location>
</feature>
<dbReference type="EMBL" id="AK375034">
    <property type="protein sequence ID" value="BAK06229.1"/>
    <property type="molecule type" value="mRNA"/>
</dbReference>
<evidence type="ECO:0000313" key="2">
    <source>
        <dbReference type="EMBL" id="BAK06229.1"/>
    </source>
</evidence>
<feature type="compositionally biased region" description="Polar residues" evidence="1">
    <location>
        <begin position="1"/>
        <end position="10"/>
    </location>
</feature>
<proteinExistence type="evidence at transcript level"/>
<dbReference type="AlphaFoldDB" id="F2EFV7"/>
<sequence length="60" mass="6094">MDFAPRSSSRAEAGEPKDGANCLAGSQSVTTGSIPRPASLLPSPSIPSLSLSPQLSFSFS</sequence>
<protein>
    <submittedName>
        <fullName evidence="2">Predicted protein</fullName>
    </submittedName>
</protein>
<feature type="compositionally biased region" description="Low complexity" evidence="1">
    <location>
        <begin position="33"/>
        <end position="60"/>
    </location>
</feature>